<organism evidence="1 2">
    <name type="scientific">Myroides odoratimimus</name>
    <dbReference type="NCBI Taxonomy" id="76832"/>
    <lineage>
        <taxon>Bacteria</taxon>
        <taxon>Pseudomonadati</taxon>
        <taxon>Bacteroidota</taxon>
        <taxon>Flavobacteriia</taxon>
        <taxon>Flavobacteriales</taxon>
        <taxon>Flavobacteriaceae</taxon>
        <taxon>Myroides</taxon>
    </lineage>
</organism>
<reference evidence="1 2" key="1">
    <citation type="journal article" date="2016" name="J. Zhejiang Univ. Sci. B">
        <title>Antibiotic resistance mechanisms of Myroides sp.</title>
        <authorList>
            <person name="Hu S."/>
            <person name="Yuan S."/>
            <person name="Qu H."/>
            <person name="Jiang T."/>
            <person name="Zhou Y."/>
            <person name="Wang M."/>
            <person name="Ming D."/>
        </authorList>
    </citation>
    <scope>NUCLEOTIDE SEQUENCE [LARGE SCALE GENOMIC DNA]</scope>
    <source>
        <strain evidence="1 2">PR63039</strain>
    </source>
</reference>
<dbReference type="EMBL" id="CP013690">
    <property type="protein sequence ID" value="ALU27605.1"/>
    <property type="molecule type" value="Genomic_DNA"/>
</dbReference>
<dbReference type="eggNOG" id="COG3064">
    <property type="taxonomic scope" value="Bacteria"/>
</dbReference>
<sequence length="310" mass="34554">MTINRTIRNISVCMLTLLGAQQMQAQQDPQYTQYMYNTSNINPAYAGTRGNLSIFGNYRTQWVGLDGAPKTANLSVSTPLGDSGLGLGVNYMNDRIGAMDENNISVDLSYAIDVNQDYKLAFGLKATANLLNVDYTRLNIYSGKDPVAMTNIDNQFSPNIGAGLYLYSEKSYLGLSVPNFLTTDRYDDNEVTTMRQKAHFYLMGGYVFELNPSLKFKPAFLAKAVSGAPLQMDLTANFLIIDKFTVGAAYRWDASVSALAGFQVNDNLFVGYSYDADTTKLANYNSGSHEIFLRFDLFNNRTRMNTPRFF</sequence>
<accession>A0A0U3GBQ3</accession>
<dbReference type="AlphaFoldDB" id="A0A0U3GBQ3"/>
<dbReference type="Proteomes" id="UP000069030">
    <property type="component" value="Chromosome"/>
</dbReference>
<name>A0A0U3GBQ3_9FLAO</name>
<dbReference type="InterPro" id="IPR019861">
    <property type="entry name" value="PorP/SprF_Bacteroidetes"/>
</dbReference>
<dbReference type="Pfam" id="PF11751">
    <property type="entry name" value="PorP_SprF"/>
    <property type="match status" value="1"/>
</dbReference>
<proteinExistence type="predicted"/>
<dbReference type="RefSeq" id="WP_006265791.1">
    <property type="nucleotide sequence ID" value="NZ_BCMQ01000039.1"/>
</dbReference>
<gene>
    <name evidence="1" type="ORF">AS202_16275</name>
</gene>
<evidence type="ECO:0000313" key="1">
    <source>
        <dbReference type="EMBL" id="ALU27605.1"/>
    </source>
</evidence>
<dbReference type="NCBIfam" id="TIGR03519">
    <property type="entry name" value="T9SS_PorP_fam"/>
    <property type="match status" value="1"/>
</dbReference>
<protein>
    <submittedName>
        <fullName evidence="1">Uncharacterized protein</fullName>
    </submittedName>
</protein>
<evidence type="ECO:0000313" key="2">
    <source>
        <dbReference type="Proteomes" id="UP000069030"/>
    </source>
</evidence>
<dbReference type="KEGG" id="mod:AS202_16275"/>